<comment type="caution">
    <text evidence="1">The sequence shown here is derived from an EMBL/GenBank/DDBJ whole genome shotgun (WGS) entry which is preliminary data.</text>
</comment>
<dbReference type="EMBL" id="JBHFNS010000076">
    <property type="protein sequence ID" value="MFB2937553.1"/>
    <property type="molecule type" value="Genomic_DNA"/>
</dbReference>
<reference evidence="1 2" key="1">
    <citation type="submission" date="2024-09" db="EMBL/GenBank/DDBJ databases">
        <title>Floridaenema gen nov. (Aerosakkonemataceae, Aerosakkonematales ord. nov., Cyanobacteria) from benthic tropical and subtropical fresh waters, with the description of four new species.</title>
        <authorList>
            <person name="Moretto J.A."/>
            <person name="Berthold D.E."/>
            <person name="Lefler F.W."/>
            <person name="Huang I.-S."/>
            <person name="Laughinghouse H. IV."/>
        </authorList>
    </citation>
    <scope>NUCLEOTIDE SEQUENCE [LARGE SCALE GENOMIC DNA]</scope>
    <source>
        <strain evidence="1 2">BLCC-F154</strain>
    </source>
</reference>
<keyword evidence="2" id="KW-1185">Reference proteome</keyword>
<dbReference type="Proteomes" id="UP001576776">
    <property type="component" value="Unassembled WGS sequence"/>
</dbReference>
<evidence type="ECO:0000313" key="2">
    <source>
        <dbReference type="Proteomes" id="UP001576776"/>
    </source>
</evidence>
<accession>A0ABV4YG93</accession>
<protein>
    <submittedName>
        <fullName evidence="1">Uncharacterized protein</fullName>
    </submittedName>
</protein>
<gene>
    <name evidence="1" type="ORF">ACE1B6_20080</name>
</gene>
<organism evidence="1 2">
    <name type="scientific">Floridaenema fluviatile BLCC-F154</name>
    <dbReference type="NCBI Taxonomy" id="3153640"/>
    <lineage>
        <taxon>Bacteria</taxon>
        <taxon>Bacillati</taxon>
        <taxon>Cyanobacteriota</taxon>
        <taxon>Cyanophyceae</taxon>
        <taxon>Oscillatoriophycideae</taxon>
        <taxon>Aerosakkonematales</taxon>
        <taxon>Aerosakkonemataceae</taxon>
        <taxon>Floridanema</taxon>
        <taxon>Floridanema fluviatile</taxon>
    </lineage>
</organism>
<name>A0ABV4YG93_9CYAN</name>
<dbReference type="RefSeq" id="WP_413259041.1">
    <property type="nucleotide sequence ID" value="NZ_JBHFNS010000076.1"/>
</dbReference>
<proteinExistence type="predicted"/>
<sequence>MNIHKAKKIEMQVKDMTVEQLSDLIRHIVEQCLDEYFEDPDKGKEIKEEVRQQLLEQMKRKEAGERGIPLEEVVKQLGLDW</sequence>
<evidence type="ECO:0000313" key="1">
    <source>
        <dbReference type="EMBL" id="MFB2937553.1"/>
    </source>
</evidence>